<proteinExistence type="predicted"/>
<reference evidence="3" key="2">
    <citation type="submission" date="2010-04" db="EMBL/GenBank/DDBJ databases">
        <authorList>
            <person name="Buell R."/>
            <person name="Hamilton J."/>
            <person name="Hostetler J."/>
        </authorList>
    </citation>
    <scope>NUCLEOTIDE SEQUENCE [LARGE SCALE GENOMIC DNA]</scope>
    <source>
        <strain evidence="3">DAOM:BR144</strain>
    </source>
</reference>
<dbReference type="EnsemblProtists" id="PYU1_T005797">
    <property type="protein sequence ID" value="PYU1_T005797"/>
    <property type="gene ID" value="PYU1_G005786"/>
</dbReference>
<feature type="coiled-coil region" evidence="1">
    <location>
        <begin position="90"/>
        <end position="138"/>
    </location>
</feature>
<dbReference type="Proteomes" id="UP000019132">
    <property type="component" value="Unassembled WGS sequence"/>
</dbReference>
<evidence type="ECO:0000313" key="2">
    <source>
        <dbReference type="EnsemblProtists" id="PYU1_T005797"/>
    </source>
</evidence>
<reference evidence="3" key="1">
    <citation type="journal article" date="2010" name="Genome Biol.">
        <title>Genome sequence of the necrotrophic plant pathogen Pythium ultimum reveals original pathogenicity mechanisms and effector repertoire.</title>
        <authorList>
            <person name="Levesque C.A."/>
            <person name="Brouwer H."/>
            <person name="Cano L."/>
            <person name="Hamilton J.P."/>
            <person name="Holt C."/>
            <person name="Huitema E."/>
            <person name="Raffaele S."/>
            <person name="Robideau G.P."/>
            <person name="Thines M."/>
            <person name="Win J."/>
            <person name="Zerillo M.M."/>
            <person name="Beakes G.W."/>
            <person name="Boore J.L."/>
            <person name="Busam D."/>
            <person name="Dumas B."/>
            <person name="Ferriera S."/>
            <person name="Fuerstenberg S.I."/>
            <person name="Gachon C.M."/>
            <person name="Gaulin E."/>
            <person name="Govers F."/>
            <person name="Grenville-Briggs L."/>
            <person name="Horner N."/>
            <person name="Hostetler J."/>
            <person name="Jiang R.H."/>
            <person name="Johnson J."/>
            <person name="Krajaejun T."/>
            <person name="Lin H."/>
            <person name="Meijer H.J."/>
            <person name="Moore B."/>
            <person name="Morris P."/>
            <person name="Phuntmart V."/>
            <person name="Puiu D."/>
            <person name="Shetty J."/>
            <person name="Stajich J.E."/>
            <person name="Tripathy S."/>
            <person name="Wawra S."/>
            <person name="van West P."/>
            <person name="Whitty B.R."/>
            <person name="Coutinho P.M."/>
            <person name="Henrissat B."/>
            <person name="Martin F."/>
            <person name="Thomas P.D."/>
            <person name="Tyler B.M."/>
            <person name="De Vries R.P."/>
            <person name="Kamoun S."/>
            <person name="Yandell M."/>
            <person name="Tisserat N."/>
            <person name="Buell C.R."/>
        </authorList>
    </citation>
    <scope>NUCLEOTIDE SEQUENCE</scope>
    <source>
        <strain evidence="3">DAOM:BR144</strain>
    </source>
</reference>
<evidence type="ECO:0000256" key="1">
    <source>
        <dbReference type="SAM" id="Coils"/>
    </source>
</evidence>
<protein>
    <submittedName>
        <fullName evidence="2">Uncharacterized protein</fullName>
    </submittedName>
</protein>
<dbReference type="eggNOG" id="ENOG502RYCK">
    <property type="taxonomic scope" value="Eukaryota"/>
</dbReference>
<dbReference type="InParanoid" id="K3WLF5"/>
<evidence type="ECO:0000313" key="3">
    <source>
        <dbReference type="Proteomes" id="UP000019132"/>
    </source>
</evidence>
<dbReference type="Gene3D" id="3.30.160.570">
    <property type="entry name" value="Ncd80 complex, Spc24 subunit"/>
    <property type="match status" value="1"/>
</dbReference>
<dbReference type="AlphaFoldDB" id="K3WLF5"/>
<dbReference type="OMA" id="AECHELI"/>
<keyword evidence="1" id="KW-0175">Coiled coil</keyword>
<dbReference type="HOGENOM" id="CLU_1216824_0_0_1"/>
<accession>K3WLF5</accession>
<sequence length="213" mass="24793">MEGKMAETALSWQEVQDICVEMEKLYRKDAQKDAKRLRALKQKRVEIAVTVESKQTESKKQLQHLLSNLREWEQHEAATKTRHEQVLMKLQELDTLKREMNVQLERLREDKQLAEQSLEQLLDKYEEIRLQIAQYSVEHQNDIPLAKHQMSLYASVTGIKWDFSSDALAGDIIVPAKQLVARFELDPATEQFDAATALWDKIDAAFEDIDKDL</sequence>
<name>K3WLF5_GLOUD</name>
<reference evidence="2" key="3">
    <citation type="submission" date="2015-02" db="UniProtKB">
        <authorList>
            <consortium name="EnsemblProtists"/>
        </authorList>
    </citation>
    <scope>IDENTIFICATION</scope>
    <source>
        <strain evidence="2">DAOM BR144</strain>
    </source>
</reference>
<dbReference type="VEuPathDB" id="FungiDB:PYU1_G005786"/>
<organism evidence="2 3">
    <name type="scientific">Globisporangium ultimum (strain ATCC 200006 / CBS 805.95 / DAOM BR144)</name>
    <name type="common">Pythium ultimum</name>
    <dbReference type="NCBI Taxonomy" id="431595"/>
    <lineage>
        <taxon>Eukaryota</taxon>
        <taxon>Sar</taxon>
        <taxon>Stramenopiles</taxon>
        <taxon>Oomycota</taxon>
        <taxon>Peronosporomycetes</taxon>
        <taxon>Pythiales</taxon>
        <taxon>Pythiaceae</taxon>
        <taxon>Globisporangium</taxon>
    </lineage>
</organism>
<dbReference type="EMBL" id="GL376573">
    <property type="status" value="NOT_ANNOTATED_CDS"/>
    <property type="molecule type" value="Genomic_DNA"/>
</dbReference>
<keyword evidence="3" id="KW-1185">Reference proteome</keyword>